<organism evidence="1 2">
    <name type="scientific">Paramecium octaurelia</name>
    <dbReference type="NCBI Taxonomy" id="43137"/>
    <lineage>
        <taxon>Eukaryota</taxon>
        <taxon>Sar</taxon>
        <taxon>Alveolata</taxon>
        <taxon>Ciliophora</taxon>
        <taxon>Intramacronucleata</taxon>
        <taxon>Oligohymenophorea</taxon>
        <taxon>Peniculida</taxon>
        <taxon>Parameciidae</taxon>
        <taxon>Paramecium</taxon>
    </lineage>
</organism>
<protein>
    <submittedName>
        <fullName evidence="1">Uncharacterized protein</fullName>
    </submittedName>
</protein>
<dbReference type="Proteomes" id="UP000683925">
    <property type="component" value="Unassembled WGS sequence"/>
</dbReference>
<comment type="caution">
    <text evidence="1">The sequence shown here is derived from an EMBL/GenBank/DDBJ whole genome shotgun (WGS) entry which is preliminary data.</text>
</comment>
<keyword evidence="2" id="KW-1185">Reference proteome</keyword>
<proteinExistence type="predicted"/>
<name>A0A8S1W5E9_PAROT</name>
<evidence type="ECO:0000313" key="1">
    <source>
        <dbReference type="EMBL" id="CAD8184017.1"/>
    </source>
</evidence>
<dbReference type="OrthoDB" id="304522at2759"/>
<sequence length="181" mass="21038">MKKSHRLVNTFEQDLNQLETPPHKSMMANYEILIKTKNYLDKVFNQKLEKCSIHTQTIQGMSVTDKKSLVLDEERNLRSRTIDHFPLDFKIDSQLRSVGEKKIKVKNCSQTKLNQGETQGTQTTTRRESRSSFFKKGILKNQSSKDELQTSQKRSISVHSGKCVRFCLTNHNVRQLMMFGK</sequence>
<gene>
    <name evidence="1" type="ORF">POCTA_138.1.T0820101</name>
</gene>
<reference evidence="1" key="1">
    <citation type="submission" date="2021-01" db="EMBL/GenBank/DDBJ databases">
        <authorList>
            <consortium name="Genoscope - CEA"/>
            <person name="William W."/>
        </authorList>
    </citation>
    <scope>NUCLEOTIDE SEQUENCE</scope>
</reference>
<accession>A0A8S1W5E9</accession>
<dbReference type="EMBL" id="CAJJDP010000081">
    <property type="protein sequence ID" value="CAD8184017.1"/>
    <property type="molecule type" value="Genomic_DNA"/>
</dbReference>
<dbReference type="AlphaFoldDB" id="A0A8S1W5E9"/>
<dbReference type="OMA" id="QTIQGMS"/>
<evidence type="ECO:0000313" key="2">
    <source>
        <dbReference type="Proteomes" id="UP000683925"/>
    </source>
</evidence>